<keyword evidence="3" id="KW-0862">Zinc</keyword>
<dbReference type="HOGENOM" id="CLU_3016242_0_0_1"/>
<evidence type="ECO:0000313" key="6">
    <source>
        <dbReference type="EMBL" id="EDS33436.1"/>
    </source>
</evidence>
<dbReference type="Pfam" id="PF13465">
    <property type="entry name" value="zf-H2C2_2"/>
    <property type="match status" value="1"/>
</dbReference>
<dbReference type="EnsemblMetazoa" id="CPIJ020091-RA">
    <property type="protein sequence ID" value="CPIJ020091-PA"/>
    <property type="gene ID" value="CPIJ020091"/>
</dbReference>
<sequence length="56" mass="6716">MSGKYHLQYHMRTHTGTKPWKCKYCDKTFAHHANRTRHEISHTASFFRKTNLHSEA</sequence>
<dbReference type="GO" id="GO:0008270">
    <property type="term" value="F:zinc ion binding"/>
    <property type="evidence" value="ECO:0007669"/>
    <property type="project" value="UniProtKB-KW"/>
</dbReference>
<gene>
    <name evidence="7" type="primary">6054471</name>
    <name evidence="6" type="ORF">CpipJ_CPIJ020091</name>
</gene>
<dbReference type="KEGG" id="cqu:CpipJ_CPIJ020091"/>
<dbReference type="InterPro" id="IPR036236">
    <property type="entry name" value="Znf_C2H2_sf"/>
</dbReference>
<accession>B0XL55</accession>
<protein>
    <submittedName>
        <fullName evidence="6 7">Zinc finger protein</fullName>
    </submittedName>
</protein>
<dbReference type="AlphaFoldDB" id="B0XL55"/>
<dbReference type="SUPFAM" id="SSF57667">
    <property type="entry name" value="beta-beta-alpha zinc fingers"/>
    <property type="match status" value="1"/>
</dbReference>
<evidence type="ECO:0000256" key="3">
    <source>
        <dbReference type="ARBA" id="ARBA00022833"/>
    </source>
</evidence>
<dbReference type="Proteomes" id="UP000002320">
    <property type="component" value="Unassembled WGS sequence"/>
</dbReference>
<feature type="domain" description="C2H2-type" evidence="5">
    <location>
        <begin position="20"/>
        <end position="43"/>
    </location>
</feature>
<keyword evidence="1" id="KW-0479">Metal-binding</keyword>
<evidence type="ECO:0000259" key="5">
    <source>
        <dbReference type="PROSITE" id="PS50157"/>
    </source>
</evidence>
<evidence type="ECO:0000313" key="7">
    <source>
        <dbReference type="EnsemblMetazoa" id="CPIJ020091-PA"/>
    </source>
</evidence>
<dbReference type="PROSITE" id="PS00028">
    <property type="entry name" value="ZINC_FINGER_C2H2_1"/>
    <property type="match status" value="1"/>
</dbReference>
<reference evidence="7" key="2">
    <citation type="submission" date="2021-02" db="UniProtKB">
        <authorList>
            <consortium name="EnsemblMetazoa"/>
        </authorList>
    </citation>
    <scope>IDENTIFICATION</scope>
    <source>
        <strain evidence="7">JHB</strain>
    </source>
</reference>
<evidence type="ECO:0000313" key="8">
    <source>
        <dbReference type="Proteomes" id="UP000002320"/>
    </source>
</evidence>
<dbReference type="EMBL" id="DS234270">
    <property type="protein sequence ID" value="EDS33436.1"/>
    <property type="molecule type" value="Genomic_DNA"/>
</dbReference>
<dbReference type="InterPro" id="IPR013087">
    <property type="entry name" value="Znf_C2H2_type"/>
</dbReference>
<evidence type="ECO:0000256" key="2">
    <source>
        <dbReference type="ARBA" id="ARBA00022771"/>
    </source>
</evidence>
<keyword evidence="2 4" id="KW-0863">Zinc-finger</keyword>
<reference evidence="6" key="1">
    <citation type="submission" date="2007-03" db="EMBL/GenBank/DDBJ databases">
        <title>Annotation of Culex pipiens quinquefasciatus.</title>
        <authorList>
            <consortium name="The Broad Institute Genome Sequencing Platform"/>
            <person name="Atkinson P.W."/>
            <person name="Hemingway J."/>
            <person name="Christensen B.M."/>
            <person name="Higgs S."/>
            <person name="Kodira C."/>
            <person name="Hannick L."/>
            <person name="Megy K."/>
            <person name="O'Leary S."/>
            <person name="Pearson M."/>
            <person name="Haas B.J."/>
            <person name="Mauceli E."/>
            <person name="Wortman J.R."/>
            <person name="Lee N.H."/>
            <person name="Guigo R."/>
            <person name="Stanke M."/>
            <person name="Alvarado L."/>
            <person name="Amedeo P."/>
            <person name="Antoine C.H."/>
            <person name="Arensburger P."/>
            <person name="Bidwell S.L."/>
            <person name="Crawford M."/>
            <person name="Camaro F."/>
            <person name="Devon K."/>
            <person name="Engels R."/>
            <person name="Hammond M."/>
            <person name="Howarth C."/>
            <person name="Koehrsen M."/>
            <person name="Lawson D."/>
            <person name="Montgomery P."/>
            <person name="Nene V."/>
            <person name="Nusbaum C."/>
            <person name="Puiu D."/>
            <person name="Romero-Severson J."/>
            <person name="Severson D.W."/>
            <person name="Shumway M."/>
            <person name="Sisk P."/>
            <person name="Stolte C."/>
            <person name="Zeng Q."/>
            <person name="Eisenstadt E."/>
            <person name="Fraser-Liggett C."/>
            <person name="Strausberg R."/>
            <person name="Galagan J."/>
            <person name="Birren B."/>
            <person name="Collins F.H."/>
        </authorList>
    </citation>
    <scope>NUCLEOTIDE SEQUENCE [LARGE SCALE GENOMIC DNA]</scope>
    <source>
        <strain evidence="6">JHB</strain>
    </source>
</reference>
<dbReference type="PROSITE" id="PS50157">
    <property type="entry name" value="ZINC_FINGER_C2H2_2"/>
    <property type="match status" value="1"/>
</dbReference>
<name>B0XL55_CULQU</name>
<dbReference type="FunFam" id="3.30.160.60:FF:002343">
    <property type="entry name" value="Zinc finger protein 33A"/>
    <property type="match status" value="1"/>
</dbReference>
<dbReference type="VEuPathDB" id="VectorBase:CPIJ020091"/>
<dbReference type="Gene3D" id="3.30.160.60">
    <property type="entry name" value="Classic Zinc Finger"/>
    <property type="match status" value="2"/>
</dbReference>
<dbReference type="GO" id="GO:0006355">
    <property type="term" value="P:regulation of DNA-templated transcription"/>
    <property type="evidence" value="ECO:0007669"/>
    <property type="project" value="UniProtKB-ARBA"/>
</dbReference>
<evidence type="ECO:0000256" key="1">
    <source>
        <dbReference type="ARBA" id="ARBA00022723"/>
    </source>
</evidence>
<dbReference type="InParanoid" id="B0XL55"/>
<keyword evidence="8" id="KW-1185">Reference proteome</keyword>
<organism>
    <name type="scientific">Culex quinquefasciatus</name>
    <name type="common">Southern house mosquito</name>
    <name type="synonym">Culex pungens</name>
    <dbReference type="NCBI Taxonomy" id="7176"/>
    <lineage>
        <taxon>Eukaryota</taxon>
        <taxon>Metazoa</taxon>
        <taxon>Ecdysozoa</taxon>
        <taxon>Arthropoda</taxon>
        <taxon>Hexapoda</taxon>
        <taxon>Insecta</taxon>
        <taxon>Pterygota</taxon>
        <taxon>Neoptera</taxon>
        <taxon>Endopterygota</taxon>
        <taxon>Diptera</taxon>
        <taxon>Nematocera</taxon>
        <taxon>Culicoidea</taxon>
        <taxon>Culicidae</taxon>
        <taxon>Culicinae</taxon>
        <taxon>Culicini</taxon>
        <taxon>Culex</taxon>
        <taxon>Culex</taxon>
    </lineage>
</organism>
<proteinExistence type="predicted"/>
<evidence type="ECO:0000256" key="4">
    <source>
        <dbReference type="PROSITE-ProRule" id="PRU00042"/>
    </source>
</evidence>